<gene>
    <name evidence="8" type="ORF">ENV54_05785</name>
</gene>
<dbReference type="GO" id="GO:0046872">
    <property type="term" value="F:metal ion binding"/>
    <property type="evidence" value="ECO:0007669"/>
    <property type="project" value="UniProtKB-KW"/>
</dbReference>
<comment type="cofactor">
    <cofactor evidence="1">
        <name>[4Fe-4S] cluster</name>
        <dbReference type="ChEBI" id="CHEBI:49883"/>
    </cofactor>
</comment>
<evidence type="ECO:0000256" key="6">
    <source>
        <dbReference type="ARBA" id="ARBA00023014"/>
    </source>
</evidence>
<name>A0A7C4EUN4_9BACT</name>
<keyword evidence="3" id="KW-0479">Metal-binding</keyword>
<dbReference type="AlphaFoldDB" id="A0A7C4EUN4"/>
<dbReference type="EMBL" id="DTGT01000182">
    <property type="protein sequence ID" value="HGH60793.1"/>
    <property type="molecule type" value="Genomic_DNA"/>
</dbReference>
<keyword evidence="6" id="KW-0411">Iron-sulfur</keyword>
<dbReference type="PROSITE" id="PS51379">
    <property type="entry name" value="4FE4S_FER_2"/>
    <property type="match status" value="2"/>
</dbReference>
<dbReference type="PROSITE" id="PS00198">
    <property type="entry name" value="4FE4S_FER_1"/>
    <property type="match status" value="1"/>
</dbReference>
<dbReference type="SUPFAM" id="SSF54862">
    <property type="entry name" value="4Fe-4S ferredoxins"/>
    <property type="match status" value="1"/>
</dbReference>
<dbReference type="GO" id="GO:0051539">
    <property type="term" value="F:4 iron, 4 sulfur cluster binding"/>
    <property type="evidence" value="ECO:0007669"/>
    <property type="project" value="UniProtKB-KW"/>
</dbReference>
<dbReference type="PANTHER" id="PTHR43724:SF1">
    <property type="entry name" value="PYRUVATE SYNTHASE SUBUNIT PORD"/>
    <property type="match status" value="1"/>
</dbReference>
<dbReference type="Pfam" id="PF14697">
    <property type="entry name" value="Fer4_21"/>
    <property type="match status" value="1"/>
</dbReference>
<evidence type="ECO:0000256" key="5">
    <source>
        <dbReference type="ARBA" id="ARBA00023004"/>
    </source>
</evidence>
<dbReference type="Gene3D" id="3.30.70.20">
    <property type="match status" value="1"/>
</dbReference>
<reference evidence="8" key="1">
    <citation type="journal article" date="2020" name="mSystems">
        <title>Genome- and Community-Level Interaction Insights into Carbon Utilization and Element Cycling Functions of Hydrothermarchaeota in Hydrothermal Sediment.</title>
        <authorList>
            <person name="Zhou Z."/>
            <person name="Liu Y."/>
            <person name="Xu W."/>
            <person name="Pan J."/>
            <person name="Luo Z.H."/>
            <person name="Li M."/>
        </authorList>
    </citation>
    <scope>NUCLEOTIDE SEQUENCE [LARGE SCALE GENOMIC DNA]</scope>
    <source>
        <strain evidence="8">SpSt-769</strain>
    </source>
</reference>
<evidence type="ECO:0000256" key="3">
    <source>
        <dbReference type="ARBA" id="ARBA00022723"/>
    </source>
</evidence>
<sequence>MAKPMDQIKWQEIEPGGAIIEPGNASCYPTGTWRSQKPVCDTEKCIRCWRCFIMCPDAAISPEYEKNIFVWNYNYCKGCGICAYECPASAITMVEEGN</sequence>
<dbReference type="GO" id="GO:0016625">
    <property type="term" value="F:oxidoreductase activity, acting on the aldehyde or oxo group of donors, iron-sulfur protein as acceptor"/>
    <property type="evidence" value="ECO:0007669"/>
    <property type="project" value="InterPro"/>
</dbReference>
<feature type="domain" description="4Fe-4S ferredoxin-type" evidence="7">
    <location>
        <begin position="67"/>
        <end position="96"/>
    </location>
</feature>
<evidence type="ECO:0000313" key="8">
    <source>
        <dbReference type="EMBL" id="HGH60793.1"/>
    </source>
</evidence>
<protein>
    <submittedName>
        <fullName evidence="8">4Fe-4S dicluster domain-containing protein</fullName>
    </submittedName>
</protein>
<dbReference type="InterPro" id="IPR017896">
    <property type="entry name" value="4Fe4S_Fe-S-bd"/>
</dbReference>
<keyword evidence="4" id="KW-0677">Repeat</keyword>
<keyword evidence="5" id="KW-0408">Iron</keyword>
<feature type="domain" description="4Fe-4S ferredoxin-type" evidence="7">
    <location>
        <begin position="36"/>
        <end position="65"/>
    </location>
</feature>
<evidence type="ECO:0000259" key="7">
    <source>
        <dbReference type="PROSITE" id="PS51379"/>
    </source>
</evidence>
<proteinExistence type="predicted"/>
<comment type="caution">
    <text evidence="8">The sequence shown here is derived from an EMBL/GenBank/DDBJ whole genome shotgun (WGS) entry which is preliminary data.</text>
</comment>
<dbReference type="InterPro" id="IPR017900">
    <property type="entry name" value="4Fe4S_Fe_S_CS"/>
</dbReference>
<dbReference type="PANTHER" id="PTHR43724">
    <property type="entry name" value="PYRUVATE SYNTHASE SUBUNIT PORD"/>
    <property type="match status" value="1"/>
</dbReference>
<evidence type="ECO:0000256" key="1">
    <source>
        <dbReference type="ARBA" id="ARBA00001966"/>
    </source>
</evidence>
<keyword evidence="2" id="KW-0004">4Fe-4S</keyword>
<dbReference type="InterPro" id="IPR011898">
    <property type="entry name" value="PorD_KorD"/>
</dbReference>
<accession>A0A7C4EUN4</accession>
<organism evidence="8">
    <name type="scientific">Desulfomonile tiedjei</name>
    <dbReference type="NCBI Taxonomy" id="2358"/>
    <lineage>
        <taxon>Bacteria</taxon>
        <taxon>Pseudomonadati</taxon>
        <taxon>Thermodesulfobacteriota</taxon>
        <taxon>Desulfomonilia</taxon>
        <taxon>Desulfomonilales</taxon>
        <taxon>Desulfomonilaceae</taxon>
        <taxon>Desulfomonile</taxon>
    </lineage>
</organism>
<evidence type="ECO:0000256" key="4">
    <source>
        <dbReference type="ARBA" id="ARBA00022737"/>
    </source>
</evidence>
<evidence type="ECO:0000256" key="2">
    <source>
        <dbReference type="ARBA" id="ARBA00022485"/>
    </source>
</evidence>
<dbReference type="NCBIfam" id="TIGR02179">
    <property type="entry name" value="PorD_KorD"/>
    <property type="match status" value="1"/>
</dbReference>